<evidence type="ECO:0000256" key="1">
    <source>
        <dbReference type="SAM" id="MobiDB-lite"/>
    </source>
</evidence>
<feature type="compositionally biased region" description="Polar residues" evidence="1">
    <location>
        <begin position="1"/>
        <end position="13"/>
    </location>
</feature>
<dbReference type="Proteomes" id="UP000234681">
    <property type="component" value="Chromosome 8"/>
</dbReference>
<proteinExistence type="predicted"/>
<dbReference type="EMBL" id="CH473954">
    <property type="protein sequence ID" value="EDL77483.1"/>
    <property type="molecule type" value="Genomic_DNA"/>
</dbReference>
<dbReference type="AlphaFoldDB" id="A6I294"/>
<feature type="region of interest" description="Disordered" evidence="1">
    <location>
        <begin position="1"/>
        <end position="26"/>
    </location>
</feature>
<reference evidence="2 3" key="2">
    <citation type="submission" date="2005-09" db="EMBL/GenBank/DDBJ databases">
        <authorList>
            <person name="Mural R.J."/>
            <person name="Li P.W."/>
            <person name="Adams M.D."/>
            <person name="Amanatides P.G."/>
            <person name="Baden-Tillson H."/>
            <person name="Barnstead M."/>
            <person name="Chin S.H."/>
            <person name="Dew I."/>
            <person name="Evans C.A."/>
            <person name="Ferriera S."/>
            <person name="Flanigan M."/>
            <person name="Fosler C."/>
            <person name="Glodek A."/>
            <person name="Gu Z."/>
            <person name="Holt R.A."/>
            <person name="Jennings D."/>
            <person name="Kraft C.L."/>
            <person name="Lu F."/>
            <person name="Nguyen T."/>
            <person name="Nusskern D.R."/>
            <person name="Pfannkoch C.M."/>
            <person name="Sitter C."/>
            <person name="Sutton G.G."/>
            <person name="Venter J.C."/>
            <person name="Wang Z."/>
            <person name="Woodage T."/>
            <person name="Zheng X.H."/>
            <person name="Zhong F."/>
        </authorList>
    </citation>
    <scope>NUCLEOTIDE SEQUENCE [LARGE SCALE GENOMIC DNA]</scope>
    <source>
        <strain evidence="2">BN</strain>
        <strain evidence="3">BN, Sprague-Dawley</strain>
    </source>
</reference>
<evidence type="ECO:0000313" key="2">
    <source>
        <dbReference type="EMBL" id="EDL77482.1"/>
    </source>
</evidence>
<protein>
    <submittedName>
        <fullName evidence="2">RCG25420, isoform CRA_a</fullName>
    </submittedName>
</protein>
<dbReference type="EMBL" id="CH473954">
    <property type="protein sequence ID" value="EDL77482.1"/>
    <property type="molecule type" value="Genomic_DNA"/>
</dbReference>
<sequence length="52" mass="5836">MLAAASQSATRPLSCTRRQRPLSPQGALELGTFLEKLTLRRGEWPPRSSPEW</sequence>
<accession>A6I294</accession>
<reference evidence="2" key="1">
    <citation type="journal article" date="2005" name="Genome Res.">
        <title>Gene and alternative splicing annotation with AIR.</title>
        <authorList>
            <person name="Florea L."/>
            <person name="Di Francesco V."/>
            <person name="Miller J."/>
            <person name="Turner R."/>
            <person name="Yao A."/>
            <person name="Harris M."/>
            <person name="Walenz B."/>
            <person name="Mobarry C."/>
            <person name="Merkulov G.V."/>
            <person name="Charlab R."/>
            <person name="Dew I."/>
            <person name="Deng Z."/>
            <person name="Istrail S."/>
            <person name="Li P."/>
            <person name="Sutton G."/>
        </authorList>
    </citation>
    <scope>NUCLEOTIDE SEQUENCE</scope>
    <source>
        <strain evidence="2">BN</strain>
    </source>
</reference>
<evidence type="ECO:0000313" key="3">
    <source>
        <dbReference type="Proteomes" id="UP000234681"/>
    </source>
</evidence>
<gene>
    <name evidence="2" type="ORF">rCG_25420</name>
</gene>
<organism evidence="2 3">
    <name type="scientific">Rattus norvegicus</name>
    <name type="common">Rat</name>
    <dbReference type="NCBI Taxonomy" id="10116"/>
    <lineage>
        <taxon>Eukaryota</taxon>
        <taxon>Metazoa</taxon>
        <taxon>Chordata</taxon>
        <taxon>Craniata</taxon>
        <taxon>Vertebrata</taxon>
        <taxon>Euteleostomi</taxon>
        <taxon>Mammalia</taxon>
        <taxon>Eutheria</taxon>
        <taxon>Euarchontoglires</taxon>
        <taxon>Glires</taxon>
        <taxon>Rodentia</taxon>
        <taxon>Myomorpha</taxon>
        <taxon>Muroidea</taxon>
        <taxon>Muridae</taxon>
        <taxon>Murinae</taxon>
        <taxon>Rattus</taxon>
    </lineage>
</organism>
<name>A6I294_RAT</name>